<evidence type="ECO:0000313" key="3">
    <source>
        <dbReference type="Proteomes" id="UP000024635"/>
    </source>
</evidence>
<evidence type="ECO:0000256" key="1">
    <source>
        <dbReference type="SAM" id="MobiDB-lite"/>
    </source>
</evidence>
<organism evidence="2 3">
    <name type="scientific">Ancylostoma ceylanicum</name>
    <dbReference type="NCBI Taxonomy" id="53326"/>
    <lineage>
        <taxon>Eukaryota</taxon>
        <taxon>Metazoa</taxon>
        <taxon>Ecdysozoa</taxon>
        <taxon>Nematoda</taxon>
        <taxon>Chromadorea</taxon>
        <taxon>Rhabditida</taxon>
        <taxon>Rhabditina</taxon>
        <taxon>Rhabditomorpha</taxon>
        <taxon>Strongyloidea</taxon>
        <taxon>Ancylostomatidae</taxon>
        <taxon>Ancylostomatinae</taxon>
        <taxon>Ancylostoma</taxon>
    </lineage>
</organism>
<accession>A0A016VRX6</accession>
<sequence length="66" mass="7431">MPSLGRDTEKNRYVVIPRCSLAHCCQQSCYRLWLSASASSRQPEFHAAPPHHSQGYLKLPVQKGHA</sequence>
<reference evidence="3" key="1">
    <citation type="journal article" date="2015" name="Nat. Genet.">
        <title>The genome and transcriptome of the zoonotic hookworm Ancylostoma ceylanicum identify infection-specific gene families.</title>
        <authorList>
            <person name="Schwarz E.M."/>
            <person name="Hu Y."/>
            <person name="Antoshechkin I."/>
            <person name="Miller M.M."/>
            <person name="Sternberg P.W."/>
            <person name="Aroian R.V."/>
        </authorList>
    </citation>
    <scope>NUCLEOTIDE SEQUENCE</scope>
    <source>
        <strain evidence="3">HY135</strain>
    </source>
</reference>
<dbReference type="Proteomes" id="UP000024635">
    <property type="component" value="Unassembled WGS sequence"/>
</dbReference>
<comment type="caution">
    <text evidence="2">The sequence shown here is derived from an EMBL/GenBank/DDBJ whole genome shotgun (WGS) entry which is preliminary data.</text>
</comment>
<protein>
    <submittedName>
        <fullName evidence="2">Uncharacterized protein</fullName>
    </submittedName>
</protein>
<keyword evidence="3" id="KW-1185">Reference proteome</keyword>
<feature type="region of interest" description="Disordered" evidence="1">
    <location>
        <begin position="43"/>
        <end position="66"/>
    </location>
</feature>
<gene>
    <name evidence="2" type="primary">Acey_s0005.g2587</name>
    <name evidence="2" type="ORF">Y032_0005g2587</name>
</gene>
<evidence type="ECO:0000313" key="2">
    <source>
        <dbReference type="EMBL" id="EYC30339.1"/>
    </source>
</evidence>
<name>A0A016VRX6_9BILA</name>
<dbReference type="AlphaFoldDB" id="A0A016VRX6"/>
<proteinExistence type="predicted"/>
<dbReference type="EMBL" id="JARK01001341">
    <property type="protein sequence ID" value="EYC30339.1"/>
    <property type="molecule type" value="Genomic_DNA"/>
</dbReference>